<feature type="non-terminal residue" evidence="1">
    <location>
        <position position="129"/>
    </location>
</feature>
<evidence type="ECO:0000313" key="2">
    <source>
        <dbReference type="Proteomes" id="UP001413721"/>
    </source>
</evidence>
<keyword evidence="2" id="KW-1185">Reference proteome</keyword>
<name>A0ABU9YSW1_9PROT</name>
<protein>
    <recommendedName>
        <fullName evidence="3">RapA2 cadherin-like domain-containing protein</fullName>
    </recommendedName>
</protein>
<proteinExistence type="predicted"/>
<dbReference type="RefSeq" id="WP_345938715.1">
    <property type="nucleotide sequence ID" value="NZ_JBBKTW010000028.1"/>
</dbReference>
<comment type="caution">
    <text evidence="1">The sequence shown here is derived from an EMBL/GenBank/DDBJ whole genome shotgun (WGS) entry which is preliminary data.</text>
</comment>
<organism evidence="1 2">
    <name type="scientific">Tistrella arctica</name>
    <dbReference type="NCBI Taxonomy" id="3133430"/>
    <lineage>
        <taxon>Bacteria</taxon>
        <taxon>Pseudomonadati</taxon>
        <taxon>Pseudomonadota</taxon>
        <taxon>Alphaproteobacteria</taxon>
        <taxon>Geminicoccales</taxon>
        <taxon>Geminicoccaceae</taxon>
        <taxon>Tistrella</taxon>
    </lineage>
</organism>
<dbReference type="EMBL" id="JBBKTW010000028">
    <property type="protein sequence ID" value="MEN2991900.1"/>
    <property type="molecule type" value="Genomic_DNA"/>
</dbReference>
<sequence length="129" mass="12123">ATSGSGVTVGGTATSRTLSGTVTAINAFIAANGVSFTPAANATADVTLTVTVNDGGNTGTGGALTDSATITLDITAVNDAPDLTAPASIAVTEDTVTALTGISISDIDAGSGIVTVTFAVGSGTLSATS</sequence>
<accession>A0ABU9YSW1</accession>
<evidence type="ECO:0008006" key="3">
    <source>
        <dbReference type="Google" id="ProtNLM"/>
    </source>
</evidence>
<reference evidence="1 2" key="1">
    <citation type="submission" date="2024-03" db="EMBL/GenBank/DDBJ databases">
        <title>High-quality draft genome sequencing of Tistrella sp. BH-R2-4.</title>
        <authorList>
            <person name="Dong C."/>
        </authorList>
    </citation>
    <scope>NUCLEOTIDE SEQUENCE [LARGE SCALE GENOMIC DNA]</scope>
    <source>
        <strain evidence="1 2">BH-R2-4</strain>
    </source>
</reference>
<dbReference type="Proteomes" id="UP001413721">
    <property type="component" value="Unassembled WGS sequence"/>
</dbReference>
<evidence type="ECO:0000313" key="1">
    <source>
        <dbReference type="EMBL" id="MEN2991900.1"/>
    </source>
</evidence>
<feature type="non-terminal residue" evidence="1">
    <location>
        <position position="1"/>
    </location>
</feature>
<gene>
    <name evidence="1" type="ORF">WG926_26575</name>
</gene>